<dbReference type="Gene3D" id="1.10.10.10">
    <property type="entry name" value="Winged helix-like DNA-binding domain superfamily/Winged helix DNA-binding domain"/>
    <property type="match status" value="1"/>
</dbReference>
<keyword evidence="4 6" id="KW-0238">DNA-binding</keyword>
<dbReference type="InterPro" id="IPR000838">
    <property type="entry name" value="RNA_pol_sigma70_ECF_CS"/>
</dbReference>
<feature type="domain" description="RNA polymerase sigma factor 70 region 4 type 2" evidence="8">
    <location>
        <begin position="138"/>
        <end position="189"/>
    </location>
</feature>
<dbReference type="SUPFAM" id="SSF88659">
    <property type="entry name" value="Sigma3 and sigma4 domains of RNA polymerase sigma factors"/>
    <property type="match status" value="1"/>
</dbReference>
<dbReference type="GO" id="GO:0003677">
    <property type="term" value="F:DNA binding"/>
    <property type="evidence" value="ECO:0007669"/>
    <property type="project" value="UniProtKB-KW"/>
</dbReference>
<dbReference type="PANTHER" id="PTHR43133:SF8">
    <property type="entry name" value="RNA POLYMERASE SIGMA FACTOR HI_1459-RELATED"/>
    <property type="match status" value="1"/>
</dbReference>
<evidence type="ECO:0000259" key="7">
    <source>
        <dbReference type="Pfam" id="PF04542"/>
    </source>
</evidence>
<protein>
    <recommendedName>
        <fullName evidence="6">RNA polymerase sigma factor</fullName>
    </recommendedName>
</protein>
<keyword evidence="5 6" id="KW-0804">Transcription</keyword>
<dbReference type="PROSITE" id="PS01063">
    <property type="entry name" value="SIGMA70_ECF"/>
    <property type="match status" value="1"/>
</dbReference>
<gene>
    <name evidence="9" type="ORF">D4765_14725</name>
</gene>
<evidence type="ECO:0000313" key="9">
    <source>
        <dbReference type="EMBL" id="TIH33573.1"/>
    </source>
</evidence>
<evidence type="ECO:0000256" key="2">
    <source>
        <dbReference type="ARBA" id="ARBA00023015"/>
    </source>
</evidence>
<dbReference type="Proteomes" id="UP000306192">
    <property type="component" value="Unassembled WGS sequence"/>
</dbReference>
<dbReference type="InterPro" id="IPR013324">
    <property type="entry name" value="RNA_pol_sigma_r3/r4-like"/>
</dbReference>
<dbReference type="AlphaFoldDB" id="A0A4T2BPE7"/>
<keyword evidence="10" id="KW-1185">Reference proteome</keyword>
<dbReference type="GO" id="GO:0016987">
    <property type="term" value="F:sigma factor activity"/>
    <property type="evidence" value="ECO:0007669"/>
    <property type="project" value="UniProtKB-KW"/>
</dbReference>
<reference evidence="9 10" key="1">
    <citation type="journal article" date="2019" name="Microorganisms">
        <title>Systematic Affiliation and Genome Analysis of Subtercola vilae DB165(T) with Particular Emphasis on Cold Adaptation of an Isolate from a High-Altitude Cold Volcano Lake.</title>
        <authorList>
            <person name="Villalobos A.S."/>
            <person name="Wiese J."/>
            <person name="Imhoff J.F."/>
            <person name="Dorador C."/>
            <person name="Keller A."/>
            <person name="Hentschel U."/>
        </authorList>
    </citation>
    <scope>NUCLEOTIDE SEQUENCE [LARGE SCALE GENOMIC DNA]</scope>
    <source>
        <strain evidence="9 10">DB165</strain>
    </source>
</reference>
<dbReference type="PANTHER" id="PTHR43133">
    <property type="entry name" value="RNA POLYMERASE ECF-TYPE SIGMA FACTO"/>
    <property type="match status" value="1"/>
</dbReference>
<dbReference type="EMBL" id="QYRT01000034">
    <property type="protein sequence ID" value="TIH33573.1"/>
    <property type="molecule type" value="Genomic_DNA"/>
</dbReference>
<dbReference type="NCBIfam" id="TIGR02937">
    <property type="entry name" value="sigma70-ECF"/>
    <property type="match status" value="1"/>
</dbReference>
<name>A0A4T2BPE7_9MICO</name>
<sequence length="197" mass="22288">MDVRSRLPASLPPARASVLDEADDRTLAGRAADGDVRAFEVIVRRYSPLMRAYATRVLGSNSESDDVVQEAFITAWQQLPSLNDGGVVKSWLMRIVSRKSIDRIRARKLHLDIDDHEQAAPHTASPHHVAEVHSRETALSAALNAMPEQQRQCWVLKELAEYSYDDIARELDLPLSTVRGLLARARKNLIRQMEEWR</sequence>
<dbReference type="InterPro" id="IPR007627">
    <property type="entry name" value="RNA_pol_sigma70_r2"/>
</dbReference>
<evidence type="ECO:0000256" key="5">
    <source>
        <dbReference type="ARBA" id="ARBA00023163"/>
    </source>
</evidence>
<dbReference type="OrthoDB" id="7376212at2"/>
<keyword evidence="3 6" id="KW-0731">Sigma factor</keyword>
<dbReference type="GO" id="GO:0006950">
    <property type="term" value="P:response to stress"/>
    <property type="evidence" value="ECO:0007669"/>
    <property type="project" value="UniProtKB-ARBA"/>
</dbReference>
<evidence type="ECO:0000256" key="4">
    <source>
        <dbReference type="ARBA" id="ARBA00023125"/>
    </source>
</evidence>
<dbReference type="Pfam" id="PF08281">
    <property type="entry name" value="Sigma70_r4_2"/>
    <property type="match status" value="1"/>
</dbReference>
<evidence type="ECO:0000256" key="1">
    <source>
        <dbReference type="ARBA" id="ARBA00010641"/>
    </source>
</evidence>
<comment type="caution">
    <text evidence="9">The sequence shown here is derived from an EMBL/GenBank/DDBJ whole genome shotgun (WGS) entry which is preliminary data.</text>
</comment>
<evidence type="ECO:0000256" key="6">
    <source>
        <dbReference type="RuleBase" id="RU000716"/>
    </source>
</evidence>
<evidence type="ECO:0000256" key="3">
    <source>
        <dbReference type="ARBA" id="ARBA00023082"/>
    </source>
</evidence>
<dbReference type="InterPro" id="IPR013325">
    <property type="entry name" value="RNA_pol_sigma_r2"/>
</dbReference>
<organism evidence="9 10">
    <name type="scientific">Subtercola vilae</name>
    <dbReference type="NCBI Taxonomy" id="2056433"/>
    <lineage>
        <taxon>Bacteria</taxon>
        <taxon>Bacillati</taxon>
        <taxon>Actinomycetota</taxon>
        <taxon>Actinomycetes</taxon>
        <taxon>Micrococcales</taxon>
        <taxon>Microbacteriaceae</taxon>
        <taxon>Subtercola</taxon>
    </lineage>
</organism>
<dbReference type="Gene3D" id="1.10.1740.10">
    <property type="match status" value="1"/>
</dbReference>
<dbReference type="GO" id="GO:0006352">
    <property type="term" value="P:DNA-templated transcription initiation"/>
    <property type="evidence" value="ECO:0007669"/>
    <property type="project" value="InterPro"/>
</dbReference>
<feature type="domain" description="RNA polymerase sigma-70 region 2" evidence="7">
    <location>
        <begin position="42"/>
        <end position="108"/>
    </location>
</feature>
<dbReference type="InterPro" id="IPR014284">
    <property type="entry name" value="RNA_pol_sigma-70_dom"/>
</dbReference>
<dbReference type="InterPro" id="IPR036388">
    <property type="entry name" value="WH-like_DNA-bd_sf"/>
</dbReference>
<evidence type="ECO:0000259" key="8">
    <source>
        <dbReference type="Pfam" id="PF08281"/>
    </source>
</evidence>
<accession>A0A4T2BPE7</accession>
<comment type="similarity">
    <text evidence="1 6">Belongs to the sigma-70 factor family. ECF subfamily.</text>
</comment>
<dbReference type="InterPro" id="IPR039425">
    <property type="entry name" value="RNA_pol_sigma-70-like"/>
</dbReference>
<dbReference type="CDD" id="cd06171">
    <property type="entry name" value="Sigma70_r4"/>
    <property type="match status" value="1"/>
</dbReference>
<proteinExistence type="inferred from homology"/>
<evidence type="ECO:0000313" key="10">
    <source>
        <dbReference type="Proteomes" id="UP000306192"/>
    </source>
</evidence>
<keyword evidence="2 6" id="KW-0805">Transcription regulation</keyword>
<dbReference type="SUPFAM" id="SSF88946">
    <property type="entry name" value="Sigma2 domain of RNA polymerase sigma factors"/>
    <property type="match status" value="1"/>
</dbReference>
<dbReference type="RefSeq" id="WP_136643050.1">
    <property type="nucleotide sequence ID" value="NZ_QYRT01000034.1"/>
</dbReference>
<dbReference type="InterPro" id="IPR013249">
    <property type="entry name" value="RNA_pol_sigma70_r4_t2"/>
</dbReference>
<dbReference type="Pfam" id="PF04542">
    <property type="entry name" value="Sigma70_r2"/>
    <property type="match status" value="1"/>
</dbReference>